<dbReference type="GO" id="GO:0001609">
    <property type="term" value="F:G protein-coupled adenosine receptor activity"/>
    <property type="evidence" value="ECO:0000318"/>
    <property type="project" value="GO_Central"/>
</dbReference>
<feature type="transmembrane region" description="Helical" evidence="11">
    <location>
        <begin position="215"/>
        <end position="240"/>
    </location>
</feature>
<evidence type="ECO:0000256" key="3">
    <source>
        <dbReference type="ARBA" id="ARBA00022692"/>
    </source>
</evidence>
<evidence type="ECO:0000256" key="11">
    <source>
        <dbReference type="SAM" id="Phobius"/>
    </source>
</evidence>
<keyword evidence="3 10" id="KW-0812">Transmembrane</keyword>
<dbReference type="PANTHER" id="PTHR24246">
    <property type="entry name" value="OLFACTORY RECEPTOR AND ADENOSINE RECEPTOR"/>
    <property type="match status" value="1"/>
</dbReference>
<dbReference type="Gene3D" id="1.20.1070.10">
    <property type="entry name" value="Rhodopsin 7-helix transmembrane proteins"/>
    <property type="match status" value="1"/>
</dbReference>
<feature type="transmembrane region" description="Helical" evidence="11">
    <location>
        <begin position="21"/>
        <end position="46"/>
    </location>
</feature>
<evidence type="ECO:0000256" key="7">
    <source>
        <dbReference type="ARBA" id="ARBA00023170"/>
    </source>
</evidence>
<organism evidence="13 14">
    <name type="scientific">Nematostella vectensis</name>
    <name type="common">Starlet sea anemone</name>
    <dbReference type="NCBI Taxonomy" id="45351"/>
    <lineage>
        <taxon>Eukaryota</taxon>
        <taxon>Metazoa</taxon>
        <taxon>Cnidaria</taxon>
        <taxon>Anthozoa</taxon>
        <taxon>Hexacorallia</taxon>
        <taxon>Actiniaria</taxon>
        <taxon>Edwardsiidae</taxon>
        <taxon>Nematostella</taxon>
    </lineage>
</organism>
<dbReference type="PROSITE" id="PS00237">
    <property type="entry name" value="G_PROTEIN_RECEP_F1_1"/>
    <property type="match status" value="1"/>
</dbReference>
<feature type="transmembrane region" description="Helical" evidence="11">
    <location>
        <begin position="136"/>
        <end position="164"/>
    </location>
</feature>
<comment type="subcellular location">
    <subcellularLocation>
        <location evidence="1">Cell membrane</location>
        <topology evidence="1">Multi-pass membrane protein</topology>
    </subcellularLocation>
</comment>
<evidence type="ECO:0000259" key="12">
    <source>
        <dbReference type="PROSITE" id="PS50262"/>
    </source>
</evidence>
<proteinExistence type="inferred from homology"/>
<name>A7RES1_NEMVE</name>
<dbReference type="GO" id="GO:0007186">
    <property type="term" value="P:G protein-coupled receptor signaling pathway"/>
    <property type="evidence" value="ECO:0000318"/>
    <property type="project" value="GO_Central"/>
</dbReference>
<keyword evidence="14" id="KW-1185">Reference proteome</keyword>
<sequence>MDLVNSSAINGMSKALQGARMIWPVAFSVVSCAIIIANILTITVFTRATLRRVRKRTHYLLVSLALADLMVGSLSCPLFIRDLLFTNEHRSTKIRLATHEVIDIVSGFASVLTLASVAVERWFAVRWPLKHKIVGSYAYCLLIGMPWFIAMVISMLYLLGFIYGVVSSNVLSFVAIACLSMALLIVIVAYAFIWKKAKGREWKPRSQGSDQERRLARTLITVTCASLICWLPFEVLLIVFHTCKGCREPFKDELSFMYKSFKLLQFSNSFINTIIYSFRIPEFNRAIRTFWKQLKCKLDAPIPPDRARSVQLTSIRKFLVSPRLDSERTRPSILAVVYSGQMPSKVIMNSPLLSLTNHTTARRSTNAF</sequence>
<keyword evidence="9 10" id="KW-0807">Transducer</keyword>
<dbReference type="InterPro" id="IPR000276">
    <property type="entry name" value="GPCR_Rhodpsn"/>
</dbReference>
<dbReference type="EMBL" id="DS469507">
    <property type="protein sequence ID" value="EDO49839.1"/>
    <property type="molecule type" value="Genomic_DNA"/>
</dbReference>
<dbReference type="STRING" id="45351.A7RES1"/>
<dbReference type="AlphaFoldDB" id="A7RES1"/>
<feature type="transmembrane region" description="Helical" evidence="11">
    <location>
        <begin position="101"/>
        <end position="124"/>
    </location>
</feature>
<dbReference type="PRINTS" id="PR00237">
    <property type="entry name" value="GPCRRHODOPSN"/>
</dbReference>
<keyword evidence="7 10" id="KW-0675">Receptor</keyword>
<keyword evidence="5 10" id="KW-0297">G-protein coupled receptor</keyword>
<evidence type="ECO:0000256" key="10">
    <source>
        <dbReference type="RuleBase" id="RU000688"/>
    </source>
</evidence>
<evidence type="ECO:0000256" key="8">
    <source>
        <dbReference type="ARBA" id="ARBA00023180"/>
    </source>
</evidence>
<evidence type="ECO:0000256" key="5">
    <source>
        <dbReference type="ARBA" id="ARBA00023040"/>
    </source>
</evidence>
<evidence type="ECO:0000313" key="14">
    <source>
        <dbReference type="Proteomes" id="UP000001593"/>
    </source>
</evidence>
<evidence type="ECO:0000256" key="4">
    <source>
        <dbReference type="ARBA" id="ARBA00022989"/>
    </source>
</evidence>
<dbReference type="FunCoup" id="A7RES1">
    <property type="interactions" value="206"/>
</dbReference>
<feature type="transmembrane region" description="Helical" evidence="11">
    <location>
        <begin position="58"/>
        <end position="81"/>
    </location>
</feature>
<evidence type="ECO:0000256" key="6">
    <source>
        <dbReference type="ARBA" id="ARBA00023136"/>
    </source>
</evidence>
<keyword evidence="2" id="KW-1003">Cell membrane</keyword>
<evidence type="ECO:0000256" key="1">
    <source>
        <dbReference type="ARBA" id="ARBA00004651"/>
    </source>
</evidence>
<dbReference type="InParanoid" id="A7RES1"/>
<protein>
    <recommendedName>
        <fullName evidence="12">G-protein coupled receptors family 1 profile domain-containing protein</fullName>
    </recommendedName>
</protein>
<dbReference type="OrthoDB" id="5967635at2759"/>
<dbReference type="Pfam" id="PF00001">
    <property type="entry name" value="7tm_1"/>
    <property type="match status" value="2"/>
</dbReference>
<evidence type="ECO:0000256" key="2">
    <source>
        <dbReference type="ARBA" id="ARBA00022475"/>
    </source>
</evidence>
<accession>A7RES1</accession>
<keyword evidence="6 11" id="KW-0472">Membrane</keyword>
<dbReference type="PhylomeDB" id="A7RES1"/>
<keyword evidence="8" id="KW-0325">Glycoprotein</keyword>
<dbReference type="eggNOG" id="KOG3656">
    <property type="taxonomic scope" value="Eukaryota"/>
</dbReference>
<dbReference type="HOGENOM" id="CLU_009579_16_2_1"/>
<dbReference type="GO" id="GO:0005886">
    <property type="term" value="C:plasma membrane"/>
    <property type="evidence" value="ECO:0000318"/>
    <property type="project" value="GO_Central"/>
</dbReference>
<dbReference type="PANTHER" id="PTHR24246:SF27">
    <property type="entry name" value="ADENOSINE RECEPTOR, ISOFORM A"/>
    <property type="match status" value="1"/>
</dbReference>
<dbReference type="PROSITE" id="PS50262">
    <property type="entry name" value="G_PROTEIN_RECEP_F1_2"/>
    <property type="match status" value="1"/>
</dbReference>
<feature type="domain" description="G-protein coupled receptors family 1 profile" evidence="12">
    <location>
        <begin position="37"/>
        <end position="276"/>
    </location>
</feature>
<dbReference type="Proteomes" id="UP000001593">
    <property type="component" value="Unassembled WGS sequence"/>
</dbReference>
<dbReference type="SUPFAM" id="SSF81321">
    <property type="entry name" value="Family A G protein-coupled receptor-like"/>
    <property type="match status" value="1"/>
</dbReference>
<dbReference type="OMA" id="VRKRTHY"/>
<gene>
    <name evidence="13" type="ORF">NEMVEDRAFT_v1g196115</name>
</gene>
<comment type="similarity">
    <text evidence="10">Belongs to the G-protein coupled receptor 1 family.</text>
</comment>
<reference evidence="13 14" key="1">
    <citation type="journal article" date="2007" name="Science">
        <title>Sea anemone genome reveals ancestral eumetazoan gene repertoire and genomic organization.</title>
        <authorList>
            <person name="Putnam N.H."/>
            <person name="Srivastava M."/>
            <person name="Hellsten U."/>
            <person name="Dirks B."/>
            <person name="Chapman J."/>
            <person name="Salamov A."/>
            <person name="Terry A."/>
            <person name="Shapiro H."/>
            <person name="Lindquist E."/>
            <person name="Kapitonov V.V."/>
            <person name="Jurka J."/>
            <person name="Genikhovich G."/>
            <person name="Grigoriev I.V."/>
            <person name="Lucas S.M."/>
            <person name="Steele R.E."/>
            <person name="Finnerty J.R."/>
            <person name="Technau U."/>
            <person name="Martindale M.Q."/>
            <person name="Rokhsar D.S."/>
        </authorList>
    </citation>
    <scope>NUCLEOTIDE SEQUENCE [LARGE SCALE GENOMIC DNA]</scope>
    <source>
        <strain evidence="14">CH2 X CH6</strain>
    </source>
</reference>
<dbReference type="InterPro" id="IPR017452">
    <property type="entry name" value="GPCR_Rhodpsn_7TM"/>
</dbReference>
<evidence type="ECO:0000313" key="13">
    <source>
        <dbReference type="EMBL" id="EDO49839.1"/>
    </source>
</evidence>
<keyword evidence="4 11" id="KW-1133">Transmembrane helix</keyword>
<evidence type="ECO:0000256" key="9">
    <source>
        <dbReference type="ARBA" id="ARBA00023224"/>
    </source>
</evidence>
<dbReference type="KEGG" id="nve:5522162"/>
<feature type="transmembrane region" description="Helical" evidence="11">
    <location>
        <begin position="170"/>
        <end position="194"/>
    </location>
</feature>